<dbReference type="GO" id="GO:0046872">
    <property type="term" value="F:metal ion binding"/>
    <property type="evidence" value="ECO:0007669"/>
    <property type="project" value="UniProtKB-KW"/>
</dbReference>
<keyword evidence="2" id="KW-0479">Metal-binding</keyword>
<gene>
    <name evidence="4" type="ORF">FIBSPDRAFT_719645</name>
</gene>
<dbReference type="AlphaFoldDB" id="A0A166X9S3"/>
<evidence type="ECO:0000256" key="2">
    <source>
        <dbReference type="ARBA" id="ARBA00022723"/>
    </source>
</evidence>
<accession>A0A166X9S3</accession>
<dbReference type="Proteomes" id="UP000076532">
    <property type="component" value="Unassembled WGS sequence"/>
</dbReference>
<organism evidence="4 5">
    <name type="scientific">Athelia psychrophila</name>
    <dbReference type="NCBI Taxonomy" id="1759441"/>
    <lineage>
        <taxon>Eukaryota</taxon>
        <taxon>Fungi</taxon>
        <taxon>Dikarya</taxon>
        <taxon>Basidiomycota</taxon>
        <taxon>Agaricomycotina</taxon>
        <taxon>Agaricomycetes</taxon>
        <taxon>Agaricomycetidae</taxon>
        <taxon>Atheliales</taxon>
        <taxon>Atheliaceae</taxon>
        <taxon>Athelia</taxon>
    </lineage>
</organism>
<keyword evidence="5" id="KW-1185">Reference proteome</keyword>
<evidence type="ECO:0000259" key="3">
    <source>
        <dbReference type="Pfam" id="PF13359"/>
    </source>
</evidence>
<name>A0A166X9S3_9AGAM</name>
<dbReference type="OrthoDB" id="3233403at2759"/>
<comment type="cofactor">
    <cofactor evidence="1">
        <name>a divalent metal cation</name>
        <dbReference type="ChEBI" id="CHEBI:60240"/>
    </cofactor>
</comment>
<feature type="domain" description="DDE Tnp4" evidence="3">
    <location>
        <begin position="13"/>
        <end position="72"/>
    </location>
</feature>
<protein>
    <recommendedName>
        <fullName evidence="3">DDE Tnp4 domain-containing protein</fullName>
    </recommendedName>
</protein>
<evidence type="ECO:0000313" key="4">
    <source>
        <dbReference type="EMBL" id="KZP34566.1"/>
    </source>
</evidence>
<dbReference type="Pfam" id="PF13359">
    <property type="entry name" value="DDE_Tnp_4"/>
    <property type="match status" value="1"/>
</dbReference>
<sequence>YSIRPFADYDITNDPAESAERKQWNSQLSHLRVAVENAFGRLKGRFPCLRNLPGHDVREMFRTVEALLIVHNIVEEFGDDPTNIEGFNGIEDPGVNDVF</sequence>
<evidence type="ECO:0000256" key="1">
    <source>
        <dbReference type="ARBA" id="ARBA00001968"/>
    </source>
</evidence>
<evidence type="ECO:0000313" key="5">
    <source>
        <dbReference type="Proteomes" id="UP000076532"/>
    </source>
</evidence>
<proteinExistence type="predicted"/>
<reference evidence="4 5" key="1">
    <citation type="journal article" date="2016" name="Mol. Biol. Evol.">
        <title>Comparative Genomics of Early-Diverging Mushroom-Forming Fungi Provides Insights into the Origins of Lignocellulose Decay Capabilities.</title>
        <authorList>
            <person name="Nagy L.G."/>
            <person name="Riley R."/>
            <person name="Tritt A."/>
            <person name="Adam C."/>
            <person name="Daum C."/>
            <person name="Floudas D."/>
            <person name="Sun H."/>
            <person name="Yadav J.S."/>
            <person name="Pangilinan J."/>
            <person name="Larsson K.H."/>
            <person name="Matsuura K."/>
            <person name="Barry K."/>
            <person name="Labutti K."/>
            <person name="Kuo R."/>
            <person name="Ohm R.A."/>
            <person name="Bhattacharya S.S."/>
            <person name="Shirouzu T."/>
            <person name="Yoshinaga Y."/>
            <person name="Martin F.M."/>
            <person name="Grigoriev I.V."/>
            <person name="Hibbett D.S."/>
        </authorList>
    </citation>
    <scope>NUCLEOTIDE SEQUENCE [LARGE SCALE GENOMIC DNA]</scope>
    <source>
        <strain evidence="4 5">CBS 109695</strain>
    </source>
</reference>
<dbReference type="InterPro" id="IPR027806">
    <property type="entry name" value="HARBI1_dom"/>
</dbReference>
<dbReference type="EMBL" id="KV417480">
    <property type="protein sequence ID" value="KZP34566.1"/>
    <property type="molecule type" value="Genomic_DNA"/>
</dbReference>
<feature type="non-terminal residue" evidence="4">
    <location>
        <position position="1"/>
    </location>
</feature>
<dbReference type="STRING" id="436010.A0A166X9S3"/>